<evidence type="ECO:0008006" key="8">
    <source>
        <dbReference type="Google" id="ProtNLM"/>
    </source>
</evidence>
<gene>
    <name evidence="7" type="ORF">LCGC14_0011420</name>
</gene>
<evidence type="ECO:0000256" key="4">
    <source>
        <dbReference type="ARBA" id="ARBA00023136"/>
    </source>
</evidence>
<evidence type="ECO:0000256" key="5">
    <source>
        <dbReference type="ARBA" id="ARBA00023143"/>
    </source>
</evidence>
<dbReference type="AlphaFoldDB" id="A0A0F9YH76"/>
<keyword evidence="4" id="KW-0472">Membrane</keyword>
<evidence type="ECO:0000256" key="6">
    <source>
        <dbReference type="ARBA" id="ARBA00023237"/>
    </source>
</evidence>
<organism evidence="7">
    <name type="scientific">marine sediment metagenome</name>
    <dbReference type="NCBI Taxonomy" id="412755"/>
    <lineage>
        <taxon>unclassified sequences</taxon>
        <taxon>metagenomes</taxon>
        <taxon>ecological metagenomes</taxon>
    </lineage>
</organism>
<dbReference type="InterPro" id="IPR000527">
    <property type="entry name" value="Flag_Lring"/>
</dbReference>
<dbReference type="GO" id="GO:0009427">
    <property type="term" value="C:bacterial-type flagellum basal body, distal rod, L ring"/>
    <property type="evidence" value="ECO:0007669"/>
    <property type="project" value="InterPro"/>
</dbReference>
<dbReference type="EMBL" id="LAZR01000002">
    <property type="protein sequence ID" value="KKO11647.1"/>
    <property type="molecule type" value="Genomic_DNA"/>
</dbReference>
<accession>A0A0F9YH76</accession>
<dbReference type="GO" id="GO:0009279">
    <property type="term" value="C:cell outer membrane"/>
    <property type="evidence" value="ECO:0007669"/>
    <property type="project" value="UniProtKB-SubCell"/>
</dbReference>
<dbReference type="NCBIfam" id="NF001304">
    <property type="entry name" value="PRK00249.1-4"/>
    <property type="match status" value="1"/>
</dbReference>
<evidence type="ECO:0000256" key="3">
    <source>
        <dbReference type="ARBA" id="ARBA00022729"/>
    </source>
</evidence>
<protein>
    <recommendedName>
        <fullName evidence="8">Flagellar L-ring protein</fullName>
    </recommendedName>
</protein>
<evidence type="ECO:0000256" key="2">
    <source>
        <dbReference type="ARBA" id="ARBA00004442"/>
    </source>
</evidence>
<reference evidence="7" key="1">
    <citation type="journal article" date="2015" name="Nature">
        <title>Complex archaea that bridge the gap between prokaryotes and eukaryotes.</title>
        <authorList>
            <person name="Spang A."/>
            <person name="Saw J.H."/>
            <person name="Jorgensen S.L."/>
            <person name="Zaremba-Niedzwiedzka K."/>
            <person name="Martijn J."/>
            <person name="Lind A.E."/>
            <person name="van Eijk R."/>
            <person name="Schleper C."/>
            <person name="Guy L."/>
            <person name="Ettema T.J."/>
        </authorList>
    </citation>
    <scope>NUCLEOTIDE SEQUENCE</scope>
</reference>
<proteinExistence type="inferred from homology"/>
<dbReference type="GO" id="GO:0003774">
    <property type="term" value="F:cytoskeletal motor activity"/>
    <property type="evidence" value="ECO:0007669"/>
    <property type="project" value="InterPro"/>
</dbReference>
<dbReference type="GO" id="GO:0071973">
    <property type="term" value="P:bacterial-type flagellum-dependent cell motility"/>
    <property type="evidence" value="ECO:0007669"/>
    <property type="project" value="InterPro"/>
</dbReference>
<comment type="caution">
    <text evidence="7">The sequence shown here is derived from an EMBL/GenBank/DDBJ whole genome shotgun (WGS) entry which is preliminary data.</text>
</comment>
<comment type="subcellular location">
    <subcellularLocation>
        <location evidence="1">Bacterial flagellum</location>
    </subcellularLocation>
    <subcellularLocation>
        <location evidence="2">Cell outer membrane</location>
    </subcellularLocation>
</comment>
<name>A0A0F9YH76_9ZZZZ</name>
<evidence type="ECO:0000313" key="7">
    <source>
        <dbReference type="EMBL" id="KKO11647.1"/>
    </source>
</evidence>
<evidence type="ECO:0000256" key="1">
    <source>
        <dbReference type="ARBA" id="ARBA00004365"/>
    </source>
</evidence>
<dbReference type="PRINTS" id="PR01008">
    <property type="entry name" value="FLGLRINGFLGH"/>
</dbReference>
<sequence length="224" mass="24092">MPKRQMIQILTLLPVLILAACASRYPAPPSPDDPRYAPVSSWQQPPARVADGAIYQQATAINLYQRRAHRLGDVLTINLNEATSATKSSGTSFSRDSSANVGNSTLLGNVFDTTTGVNGGSEFDGSANSDQSNQLLGNITVTVTDVLPNGLLEVRGEKWLQINRGSEFIRISGLVRTADIAPDNTIESSRVADVRIAYSGTGTLADSNEPGLLSRFFVSNWWPL</sequence>
<dbReference type="PROSITE" id="PS51257">
    <property type="entry name" value="PROKAR_LIPOPROTEIN"/>
    <property type="match status" value="1"/>
</dbReference>
<dbReference type="HAMAP" id="MF_00415">
    <property type="entry name" value="FlgH"/>
    <property type="match status" value="1"/>
</dbReference>
<keyword evidence="6" id="KW-0998">Cell outer membrane</keyword>
<dbReference type="PANTHER" id="PTHR34933:SF1">
    <property type="entry name" value="FLAGELLAR L-RING PROTEIN"/>
    <property type="match status" value="1"/>
</dbReference>
<dbReference type="Pfam" id="PF02107">
    <property type="entry name" value="FlgH"/>
    <property type="match status" value="1"/>
</dbReference>
<keyword evidence="5" id="KW-0975">Bacterial flagellum</keyword>
<dbReference type="PANTHER" id="PTHR34933">
    <property type="entry name" value="FLAGELLAR L-RING PROTEIN"/>
    <property type="match status" value="1"/>
</dbReference>
<keyword evidence="3" id="KW-0732">Signal</keyword>